<evidence type="ECO:0000313" key="2">
    <source>
        <dbReference type="EMBL" id="SMF57202.1"/>
    </source>
</evidence>
<accession>A0A1Y6CIY1</accession>
<dbReference type="Proteomes" id="UP000192907">
    <property type="component" value="Unassembled WGS sequence"/>
</dbReference>
<proteinExistence type="predicted"/>
<feature type="transmembrane region" description="Helical" evidence="1">
    <location>
        <begin position="58"/>
        <end position="77"/>
    </location>
</feature>
<keyword evidence="1" id="KW-1133">Transmembrane helix</keyword>
<dbReference type="STRING" id="1513793.SAMN06296036_118106"/>
<gene>
    <name evidence="2" type="ORF">SAMN06296036_118106</name>
</gene>
<reference evidence="3" key="1">
    <citation type="submission" date="2017-04" db="EMBL/GenBank/DDBJ databases">
        <authorList>
            <person name="Varghese N."/>
            <person name="Submissions S."/>
        </authorList>
    </citation>
    <scope>NUCLEOTIDE SEQUENCE [LARGE SCALE GENOMIC DNA]</scope>
    <source>
        <strain evidence="3">RKEM611</strain>
    </source>
</reference>
<name>A0A1Y6CIY1_9BACT</name>
<evidence type="ECO:0000256" key="1">
    <source>
        <dbReference type="SAM" id="Phobius"/>
    </source>
</evidence>
<organism evidence="2 3">
    <name type="scientific">Pseudobacteriovorax antillogorgiicola</name>
    <dbReference type="NCBI Taxonomy" id="1513793"/>
    <lineage>
        <taxon>Bacteria</taxon>
        <taxon>Pseudomonadati</taxon>
        <taxon>Bdellovibrionota</taxon>
        <taxon>Oligoflexia</taxon>
        <taxon>Oligoflexales</taxon>
        <taxon>Pseudobacteriovoracaceae</taxon>
        <taxon>Pseudobacteriovorax</taxon>
    </lineage>
</organism>
<dbReference type="EMBL" id="FWZT01000018">
    <property type="protein sequence ID" value="SMF57202.1"/>
    <property type="molecule type" value="Genomic_DNA"/>
</dbReference>
<keyword evidence="1" id="KW-0812">Transmembrane</keyword>
<evidence type="ECO:0000313" key="3">
    <source>
        <dbReference type="Proteomes" id="UP000192907"/>
    </source>
</evidence>
<keyword evidence="1" id="KW-0472">Membrane</keyword>
<sequence>MYLQLRLILCLILASTQTSCISYRIHYHVEAWVSKPNSQKVRDKKIIFSYTHRTSTAWIAWACGLTFVAYGGACWLYQAVPFDFDIEDAEFEIRKKLSQIYGGDGFDIEHADIRFIEPGIQL</sequence>
<keyword evidence="3" id="KW-1185">Reference proteome</keyword>
<dbReference type="AlphaFoldDB" id="A0A1Y6CIY1"/>
<dbReference type="RefSeq" id="WP_132322282.1">
    <property type="nucleotide sequence ID" value="NZ_FWZT01000018.1"/>
</dbReference>
<protein>
    <submittedName>
        <fullName evidence="2">Uncharacterized protein</fullName>
    </submittedName>
</protein>